<reference evidence="1 2" key="1">
    <citation type="submission" date="2018-03" db="EMBL/GenBank/DDBJ databases">
        <title>Whole genome sequencing of Histamine producing bacteria.</title>
        <authorList>
            <person name="Butler K."/>
        </authorList>
    </citation>
    <scope>NUCLEOTIDE SEQUENCE [LARGE SCALE GENOMIC DNA]</scope>
    <source>
        <strain evidence="1 2">BS2</strain>
    </source>
</reference>
<comment type="caution">
    <text evidence="1">The sequence shown here is derived from an EMBL/GenBank/DDBJ whole genome shotgun (WGS) entry which is preliminary data.</text>
</comment>
<proteinExistence type="predicted"/>
<dbReference type="EMBL" id="PYMK01000002">
    <property type="protein sequence ID" value="PSU31180.1"/>
    <property type="molecule type" value="Genomic_DNA"/>
</dbReference>
<dbReference type="AlphaFoldDB" id="A0A2T3IS48"/>
<accession>A0A2T3IS48</accession>
<gene>
    <name evidence="1" type="ORF">CTM88_02795</name>
</gene>
<evidence type="ECO:0000313" key="1">
    <source>
        <dbReference type="EMBL" id="PSU31180.1"/>
    </source>
</evidence>
<name>A0A2T3IS48_9GAMM</name>
<dbReference type="Proteomes" id="UP000240254">
    <property type="component" value="Unassembled WGS sequence"/>
</dbReference>
<evidence type="ECO:0008006" key="3">
    <source>
        <dbReference type="Google" id="ProtNLM"/>
    </source>
</evidence>
<dbReference type="OrthoDB" id="581550at2"/>
<sequence>MQRCPRCEICKPISEFYLRADRKGKTHSYCKACINLQTLQRQRRLKNQCIEYKGGKCERCGITGHPAIFDFHHKDPTQKDFILSRVRSLKFSTMHMDELDKCLLLCANCHRIEHAKF</sequence>
<protein>
    <recommendedName>
        <fullName evidence="3">HNH endonuclease</fullName>
    </recommendedName>
</protein>
<evidence type="ECO:0000313" key="2">
    <source>
        <dbReference type="Proteomes" id="UP000240254"/>
    </source>
</evidence>
<organism evidence="1 2">
    <name type="scientific">Photobacterium aquimaris</name>
    <dbReference type="NCBI Taxonomy" id="512643"/>
    <lineage>
        <taxon>Bacteria</taxon>
        <taxon>Pseudomonadati</taxon>
        <taxon>Pseudomonadota</taxon>
        <taxon>Gammaproteobacteria</taxon>
        <taxon>Vibrionales</taxon>
        <taxon>Vibrionaceae</taxon>
        <taxon>Photobacterium</taxon>
    </lineage>
</organism>